<evidence type="ECO:0000256" key="2">
    <source>
        <dbReference type="ARBA" id="ARBA00005691"/>
    </source>
</evidence>
<keyword evidence="6" id="KW-0479">Metal-binding</keyword>
<evidence type="ECO:0000256" key="5">
    <source>
        <dbReference type="ARBA" id="ARBA00022605"/>
    </source>
</evidence>
<accession>A0A3M0A9L6</accession>
<dbReference type="Pfam" id="PF01546">
    <property type="entry name" value="Peptidase_M20"/>
    <property type="match status" value="1"/>
</dbReference>
<dbReference type="PANTHER" id="PTHR43808">
    <property type="entry name" value="ACETYLORNITHINE DEACETYLASE"/>
    <property type="match status" value="1"/>
</dbReference>
<dbReference type="NCBIfam" id="NF003474">
    <property type="entry name" value="PRK05111.1"/>
    <property type="match status" value="1"/>
</dbReference>
<evidence type="ECO:0000256" key="8">
    <source>
        <dbReference type="ARBA" id="ARBA00022833"/>
    </source>
</evidence>
<dbReference type="InterPro" id="IPR036264">
    <property type="entry name" value="Bact_exopeptidase_dim_dom"/>
</dbReference>
<dbReference type="GO" id="GO:0046872">
    <property type="term" value="F:metal ion binding"/>
    <property type="evidence" value="ECO:0007669"/>
    <property type="project" value="UniProtKB-KW"/>
</dbReference>
<dbReference type="InterPro" id="IPR002933">
    <property type="entry name" value="Peptidase_M20"/>
</dbReference>
<evidence type="ECO:0000256" key="1">
    <source>
        <dbReference type="ARBA" id="ARBA00004496"/>
    </source>
</evidence>
<name>A0A3M0A9L6_9GAMM</name>
<dbReference type="GO" id="GO:0005737">
    <property type="term" value="C:cytoplasm"/>
    <property type="evidence" value="ECO:0007669"/>
    <property type="project" value="UniProtKB-SubCell"/>
</dbReference>
<protein>
    <submittedName>
        <fullName evidence="11">Acetylornithine deacetylase</fullName>
    </submittedName>
</protein>
<evidence type="ECO:0000256" key="7">
    <source>
        <dbReference type="ARBA" id="ARBA00022801"/>
    </source>
</evidence>
<dbReference type="EMBL" id="REFJ01000003">
    <property type="protein sequence ID" value="RMA80199.1"/>
    <property type="molecule type" value="Genomic_DNA"/>
</dbReference>
<evidence type="ECO:0000256" key="3">
    <source>
        <dbReference type="ARBA" id="ARBA00022490"/>
    </source>
</evidence>
<evidence type="ECO:0000313" key="12">
    <source>
        <dbReference type="Proteomes" id="UP000267187"/>
    </source>
</evidence>
<keyword evidence="7" id="KW-0378">Hydrolase</keyword>
<sequence>MDLAHYTQRLAQLVAIPSVSSTSSQYDQSNEGVIDLLASWTHALGFRVEKLPVPNHPGKFNLVATLGTGSGGLILSGHSDTVPCNPEKWQQDPWQLTQRDNALFGLGATDMKGFFPLALAAAQRFKIEQYQAPLILLATADEESSMSGAMALRDQSYPISRAAVIGEPTGLTPIRAHKGVMMESIRIIGQSGHSSNPELGVNAMDIATTLLNYLKRLKRSLRARYQDNRFAISYPTMNFGCIHGGDSPNRICGEVNLHFDVRTLPDLTQDQLRNEIAEYCAKLASKTGAIIHLRPLINSVPSFDAGISELVALCEQLTENTAETVAFGTEAPYLQAMGMDTVVMGPGSIDVAHQPNEYIELSQLEPAYALISKLIHHYCIAPL</sequence>
<dbReference type="InterPro" id="IPR050072">
    <property type="entry name" value="Peptidase_M20A"/>
</dbReference>
<keyword evidence="9" id="KW-0170">Cobalt</keyword>
<dbReference type="SUPFAM" id="SSF53187">
    <property type="entry name" value="Zn-dependent exopeptidases"/>
    <property type="match status" value="1"/>
</dbReference>
<dbReference type="Gene3D" id="3.40.630.10">
    <property type="entry name" value="Zn peptidases"/>
    <property type="match status" value="1"/>
</dbReference>
<keyword evidence="3" id="KW-0963">Cytoplasm</keyword>
<dbReference type="GO" id="GO:0008777">
    <property type="term" value="F:acetylornithine deacetylase activity"/>
    <property type="evidence" value="ECO:0007669"/>
    <property type="project" value="TreeGrafter"/>
</dbReference>
<feature type="domain" description="Peptidase M20 dimerisation" evidence="10">
    <location>
        <begin position="176"/>
        <end position="286"/>
    </location>
</feature>
<evidence type="ECO:0000259" key="10">
    <source>
        <dbReference type="Pfam" id="PF07687"/>
    </source>
</evidence>
<dbReference type="FunFam" id="3.30.70.360:FF:000003">
    <property type="entry name" value="Acetylornithine deacetylase"/>
    <property type="match status" value="1"/>
</dbReference>
<organism evidence="11 12">
    <name type="scientific">Umboniibacter marinipuniceus</name>
    <dbReference type="NCBI Taxonomy" id="569599"/>
    <lineage>
        <taxon>Bacteria</taxon>
        <taxon>Pseudomonadati</taxon>
        <taxon>Pseudomonadota</taxon>
        <taxon>Gammaproteobacteria</taxon>
        <taxon>Cellvibrionales</taxon>
        <taxon>Cellvibrionaceae</taxon>
        <taxon>Umboniibacter</taxon>
    </lineage>
</organism>
<evidence type="ECO:0000256" key="9">
    <source>
        <dbReference type="ARBA" id="ARBA00023285"/>
    </source>
</evidence>
<dbReference type="PANTHER" id="PTHR43808:SF1">
    <property type="entry name" value="ACETYLORNITHINE DEACETYLASE"/>
    <property type="match status" value="1"/>
</dbReference>
<dbReference type="RefSeq" id="WP_121876877.1">
    <property type="nucleotide sequence ID" value="NZ_REFJ01000003.1"/>
</dbReference>
<dbReference type="SUPFAM" id="SSF55031">
    <property type="entry name" value="Bacterial exopeptidase dimerisation domain"/>
    <property type="match status" value="1"/>
</dbReference>
<comment type="caution">
    <text evidence="11">The sequence shown here is derived from an EMBL/GenBank/DDBJ whole genome shotgun (WGS) entry which is preliminary data.</text>
</comment>
<keyword evidence="8" id="KW-0862">Zinc</keyword>
<dbReference type="InterPro" id="IPR011650">
    <property type="entry name" value="Peptidase_M20_dimer"/>
</dbReference>
<keyword evidence="5" id="KW-0028">Amino-acid biosynthesis</keyword>
<proteinExistence type="inferred from homology"/>
<dbReference type="NCBIfam" id="TIGR01892">
    <property type="entry name" value="AcOrn-deacetyl"/>
    <property type="match status" value="1"/>
</dbReference>
<dbReference type="Proteomes" id="UP000267187">
    <property type="component" value="Unassembled WGS sequence"/>
</dbReference>
<dbReference type="GO" id="GO:0006526">
    <property type="term" value="P:L-arginine biosynthetic process"/>
    <property type="evidence" value="ECO:0007669"/>
    <property type="project" value="UniProtKB-KW"/>
</dbReference>
<comment type="subcellular location">
    <subcellularLocation>
        <location evidence="1">Cytoplasm</location>
    </subcellularLocation>
</comment>
<evidence type="ECO:0000313" key="11">
    <source>
        <dbReference type="EMBL" id="RMA80199.1"/>
    </source>
</evidence>
<dbReference type="AlphaFoldDB" id="A0A3M0A9L6"/>
<dbReference type="OrthoDB" id="3665926at2"/>
<keyword evidence="4" id="KW-0055">Arginine biosynthesis</keyword>
<dbReference type="Gene3D" id="3.30.70.360">
    <property type="match status" value="1"/>
</dbReference>
<dbReference type="CDD" id="cd03894">
    <property type="entry name" value="M20_ArgE"/>
    <property type="match status" value="1"/>
</dbReference>
<dbReference type="Pfam" id="PF07687">
    <property type="entry name" value="M20_dimer"/>
    <property type="match status" value="1"/>
</dbReference>
<gene>
    <name evidence="11" type="ORF">DFR27_1562</name>
</gene>
<comment type="similarity">
    <text evidence="2">Belongs to the peptidase M20A family. ArgE subfamily.</text>
</comment>
<reference evidence="11 12" key="1">
    <citation type="submission" date="2018-10" db="EMBL/GenBank/DDBJ databases">
        <title>Genomic Encyclopedia of Type Strains, Phase IV (KMG-IV): sequencing the most valuable type-strain genomes for metagenomic binning, comparative biology and taxonomic classification.</title>
        <authorList>
            <person name="Goeker M."/>
        </authorList>
    </citation>
    <scope>NUCLEOTIDE SEQUENCE [LARGE SCALE GENOMIC DNA]</scope>
    <source>
        <strain evidence="11 12">DSM 25080</strain>
    </source>
</reference>
<dbReference type="InterPro" id="IPR010169">
    <property type="entry name" value="AcOrn-deacetyl"/>
</dbReference>
<evidence type="ECO:0000256" key="4">
    <source>
        <dbReference type="ARBA" id="ARBA00022571"/>
    </source>
</evidence>
<evidence type="ECO:0000256" key="6">
    <source>
        <dbReference type="ARBA" id="ARBA00022723"/>
    </source>
</evidence>
<keyword evidence="12" id="KW-1185">Reference proteome</keyword>